<evidence type="ECO:0000313" key="3">
    <source>
        <dbReference type="Proteomes" id="UP001596161"/>
    </source>
</evidence>
<feature type="transmembrane region" description="Helical" evidence="1">
    <location>
        <begin position="45"/>
        <end position="62"/>
    </location>
</feature>
<keyword evidence="1" id="KW-0812">Transmembrane</keyword>
<dbReference type="RefSeq" id="WP_378017486.1">
    <property type="nucleotide sequence ID" value="NZ_JBHSKT010000005.1"/>
</dbReference>
<dbReference type="Proteomes" id="UP001596161">
    <property type="component" value="Unassembled WGS sequence"/>
</dbReference>
<reference evidence="3" key="1">
    <citation type="journal article" date="2019" name="Int. J. Syst. Evol. Microbiol.">
        <title>The Global Catalogue of Microorganisms (GCM) 10K type strain sequencing project: providing services to taxonomists for standard genome sequencing and annotation.</title>
        <authorList>
            <consortium name="The Broad Institute Genomics Platform"/>
            <consortium name="The Broad Institute Genome Sequencing Center for Infectious Disease"/>
            <person name="Wu L."/>
            <person name="Ma J."/>
        </authorList>
    </citation>
    <scope>NUCLEOTIDE SEQUENCE [LARGE SCALE GENOMIC DNA]</scope>
    <source>
        <strain evidence="3">KACC 12602</strain>
    </source>
</reference>
<sequence>MRTFIYCWSGIHKLNENFIQFTFQDILSKLFGIQDPELLNTLKPWGYGIGLLEILTGLFLFIPRTRKAGVLLAIGTHVFILIYLSPLGVNRNYIVFPWNLAMIMLVYVAFWEVRNNALRWDFNFVKTTFLNGFALIVAWLLPALNFAGYWDNYLAFSLYSEKVNDYYIIVAETALPQIDNELSAYFLKSDQLQGGQIIDVNKWAYTEMNVPFYPETRVFRQICLPFCHLNIPEGELYFLELEKPAAKGKFYRFTCQDLRP</sequence>
<gene>
    <name evidence="2" type="ORF">ACFPIB_10895</name>
</gene>
<keyword evidence="3" id="KW-1185">Reference proteome</keyword>
<feature type="transmembrane region" description="Helical" evidence="1">
    <location>
        <begin position="132"/>
        <end position="150"/>
    </location>
</feature>
<feature type="transmembrane region" description="Helical" evidence="1">
    <location>
        <begin position="93"/>
        <end position="111"/>
    </location>
</feature>
<evidence type="ECO:0000313" key="2">
    <source>
        <dbReference type="EMBL" id="MFC5271120.1"/>
    </source>
</evidence>
<evidence type="ECO:0000256" key="1">
    <source>
        <dbReference type="SAM" id="Phobius"/>
    </source>
</evidence>
<keyword evidence="1" id="KW-1133">Transmembrane helix</keyword>
<protein>
    <recommendedName>
        <fullName evidence="4">DoxX family protein</fullName>
    </recommendedName>
</protein>
<proteinExistence type="predicted"/>
<dbReference type="EMBL" id="JBHSKT010000005">
    <property type="protein sequence ID" value="MFC5271120.1"/>
    <property type="molecule type" value="Genomic_DNA"/>
</dbReference>
<name>A0ABW0ED61_9BACT</name>
<keyword evidence="1" id="KW-0472">Membrane</keyword>
<comment type="caution">
    <text evidence="2">The sequence shown here is derived from an EMBL/GenBank/DDBJ whole genome shotgun (WGS) entry which is preliminary data.</text>
</comment>
<evidence type="ECO:0008006" key="4">
    <source>
        <dbReference type="Google" id="ProtNLM"/>
    </source>
</evidence>
<organism evidence="2 3">
    <name type="scientific">Adhaeribacter terreus</name>
    <dbReference type="NCBI Taxonomy" id="529703"/>
    <lineage>
        <taxon>Bacteria</taxon>
        <taxon>Pseudomonadati</taxon>
        <taxon>Bacteroidota</taxon>
        <taxon>Cytophagia</taxon>
        <taxon>Cytophagales</taxon>
        <taxon>Hymenobacteraceae</taxon>
        <taxon>Adhaeribacter</taxon>
    </lineage>
</organism>
<feature type="transmembrane region" description="Helical" evidence="1">
    <location>
        <begin position="69"/>
        <end position="87"/>
    </location>
</feature>
<accession>A0ABW0ED61</accession>